<dbReference type="OrthoDB" id="9217007at2759"/>
<feature type="region of interest" description="Disordered" evidence="1">
    <location>
        <begin position="390"/>
        <end position="530"/>
    </location>
</feature>
<feature type="compositionally biased region" description="Polar residues" evidence="1">
    <location>
        <begin position="98"/>
        <end position="108"/>
    </location>
</feature>
<feature type="compositionally biased region" description="Low complexity" evidence="1">
    <location>
        <begin position="215"/>
        <end position="232"/>
    </location>
</feature>
<reference evidence="2 3" key="1">
    <citation type="submission" date="2019-03" db="EMBL/GenBank/DDBJ databases">
        <title>First draft genome of Liparis tanakae, snailfish: a comprehensive survey of snailfish specific genes.</title>
        <authorList>
            <person name="Kim W."/>
            <person name="Song I."/>
            <person name="Jeong J.-H."/>
            <person name="Kim D."/>
            <person name="Kim S."/>
            <person name="Ryu S."/>
            <person name="Song J.Y."/>
            <person name="Lee S.K."/>
        </authorList>
    </citation>
    <scope>NUCLEOTIDE SEQUENCE [LARGE SCALE GENOMIC DNA]</scope>
    <source>
        <tissue evidence="2">Muscle</tissue>
    </source>
</reference>
<feature type="compositionally biased region" description="Polar residues" evidence="1">
    <location>
        <begin position="516"/>
        <end position="530"/>
    </location>
</feature>
<name>A0A4Z2F4Z7_9TELE</name>
<protein>
    <submittedName>
        <fullName evidence="2">Uncharacterized protein</fullName>
    </submittedName>
</protein>
<keyword evidence="3" id="KW-1185">Reference proteome</keyword>
<evidence type="ECO:0000256" key="1">
    <source>
        <dbReference type="SAM" id="MobiDB-lite"/>
    </source>
</evidence>
<feature type="compositionally biased region" description="Basic and acidic residues" evidence="1">
    <location>
        <begin position="233"/>
        <end position="243"/>
    </location>
</feature>
<dbReference type="AlphaFoldDB" id="A0A4Z2F4Z7"/>
<feature type="compositionally biased region" description="Low complexity" evidence="1">
    <location>
        <begin position="115"/>
        <end position="128"/>
    </location>
</feature>
<evidence type="ECO:0000313" key="2">
    <source>
        <dbReference type="EMBL" id="TNN36296.1"/>
    </source>
</evidence>
<evidence type="ECO:0000313" key="3">
    <source>
        <dbReference type="Proteomes" id="UP000314294"/>
    </source>
</evidence>
<proteinExistence type="predicted"/>
<dbReference type="Proteomes" id="UP000314294">
    <property type="component" value="Unassembled WGS sequence"/>
</dbReference>
<organism evidence="2 3">
    <name type="scientific">Liparis tanakae</name>
    <name type="common">Tanaka's snailfish</name>
    <dbReference type="NCBI Taxonomy" id="230148"/>
    <lineage>
        <taxon>Eukaryota</taxon>
        <taxon>Metazoa</taxon>
        <taxon>Chordata</taxon>
        <taxon>Craniata</taxon>
        <taxon>Vertebrata</taxon>
        <taxon>Euteleostomi</taxon>
        <taxon>Actinopterygii</taxon>
        <taxon>Neopterygii</taxon>
        <taxon>Teleostei</taxon>
        <taxon>Neoteleostei</taxon>
        <taxon>Acanthomorphata</taxon>
        <taxon>Eupercaria</taxon>
        <taxon>Perciformes</taxon>
        <taxon>Cottioidei</taxon>
        <taxon>Cottales</taxon>
        <taxon>Liparidae</taxon>
        <taxon>Liparis</taxon>
    </lineage>
</organism>
<feature type="region of interest" description="Disordered" evidence="1">
    <location>
        <begin position="1"/>
        <end position="148"/>
    </location>
</feature>
<gene>
    <name evidence="2" type="ORF">EYF80_053534</name>
</gene>
<accession>A0A4Z2F4Z7</accession>
<feature type="region of interest" description="Disordered" evidence="1">
    <location>
        <begin position="194"/>
        <end position="243"/>
    </location>
</feature>
<feature type="compositionally biased region" description="Basic and acidic residues" evidence="1">
    <location>
        <begin position="390"/>
        <end position="404"/>
    </location>
</feature>
<feature type="compositionally biased region" description="Low complexity" evidence="1">
    <location>
        <begin position="55"/>
        <end position="78"/>
    </location>
</feature>
<dbReference type="EMBL" id="SRLO01001635">
    <property type="protein sequence ID" value="TNN36296.1"/>
    <property type="molecule type" value="Genomic_DNA"/>
</dbReference>
<feature type="compositionally biased region" description="Basic and acidic residues" evidence="1">
    <location>
        <begin position="413"/>
        <end position="463"/>
    </location>
</feature>
<comment type="caution">
    <text evidence="2">The sequence shown here is derived from an EMBL/GenBank/DDBJ whole genome shotgun (WGS) entry which is preliminary data.</text>
</comment>
<sequence>MATLRRQPRGRTAASRQDRGSCFSTASCPVFSGPYSDPEEEPPLRRRSSPLILKGSLSSFHSSISSSPHGSLSSLQGSDPCRRGSLPSLQGPLPGFMDSTSNLRGSTSRLKRRSLGSLDPSSPSPSLHGGTGSSSDDDGSWDTSSWSSGATCLLRTPVKKDSTEASGEKSSAIAVAEPEIIYQNLIFSHTAATTESVEACAPERSSTELRDDVGSLNESSSSLSTNAAASSSHQRDDKSEDRRKFSQFLNEVTCRVFKSNDGPSQLTNLRHCYPSSPPSPPITSSHPPLTPTTLWFSPTSSNLQTIKEFDSKDITSSIHQWSKTLPSCKVLEPGDVPRTEKREGHCTKIQTQPSTGRRYLETDIDSVRRLDELVANGALGNERIGKAPEKVMESGTERGNRTPREVNGNSGVEKGKERGKRKESLWQRGRRIEKGMEKETGREMPCWEKDRWRERGREKEKKIGPASYETPPQPTSSGRSDACPVFRWPEGFPRMSYRSTSLPRPAEERLPPAALSTMTVINGRTSTNVQ</sequence>